<feature type="active site" description="Charge relay system" evidence="6">
    <location>
        <position position="220"/>
    </location>
</feature>
<feature type="active site" description="Nucleophile" evidence="6">
    <location>
        <position position="127"/>
    </location>
</feature>
<evidence type="ECO:0000259" key="8">
    <source>
        <dbReference type="Pfam" id="PF17676"/>
    </source>
</evidence>
<evidence type="ECO:0000259" key="7">
    <source>
        <dbReference type="Pfam" id="PF02016"/>
    </source>
</evidence>
<sequence>MDSYFQSMMPPQKGTFLKQLPSFLQPGDTVGVLAPASRLDYEEVLPGLRVLREQWQLQVQEGTTLRLAHHQFAGTDEERFQDLQAMLDDPSIKAILAARGGYGCSRLLDRLDFTEFRKNPKWVVGFSDLTALMAHLHGMGFASLHASMVKLFTKAGGELALESLRKMLFGEQVAYEVSTHPFNRLGSAEAELVGGNLCLLAHLVGSASDLDTAGKVLFLEDVGEYYYNLDRMLIQLQRAGKLRYLAGLVVGQFTEMRDNRDPTFGQDAYEIIQQHVSAYSYPVCYNFPVGHVADNRALGVGMPVQLKVGESNVTLSFPLPQST</sequence>
<dbReference type="SUPFAM" id="SSF52317">
    <property type="entry name" value="Class I glutamine amidotransferase-like"/>
    <property type="match status" value="1"/>
</dbReference>
<keyword evidence="4 9" id="KW-0378">Hydrolase</keyword>
<evidence type="ECO:0000256" key="2">
    <source>
        <dbReference type="ARBA" id="ARBA00022645"/>
    </source>
</evidence>
<dbReference type="InterPro" id="IPR027461">
    <property type="entry name" value="Carboxypeptidase_A_C_sf"/>
</dbReference>
<evidence type="ECO:0000256" key="3">
    <source>
        <dbReference type="ARBA" id="ARBA00022670"/>
    </source>
</evidence>
<evidence type="ECO:0000313" key="9">
    <source>
        <dbReference type="EMBL" id="MBB5283832.1"/>
    </source>
</evidence>
<keyword evidence="3" id="KW-0645">Protease</keyword>
<organism evidence="9 10">
    <name type="scientific">Rhabdobacter roseus</name>
    <dbReference type="NCBI Taxonomy" id="1655419"/>
    <lineage>
        <taxon>Bacteria</taxon>
        <taxon>Pseudomonadati</taxon>
        <taxon>Bacteroidota</taxon>
        <taxon>Cytophagia</taxon>
        <taxon>Cytophagales</taxon>
        <taxon>Cytophagaceae</taxon>
        <taxon>Rhabdobacter</taxon>
    </lineage>
</organism>
<evidence type="ECO:0000256" key="1">
    <source>
        <dbReference type="ARBA" id="ARBA00010233"/>
    </source>
</evidence>
<keyword evidence="2 9" id="KW-0121">Carboxypeptidase</keyword>
<feature type="domain" description="LD-carboxypeptidase N-terminal" evidence="7">
    <location>
        <begin position="30"/>
        <end position="146"/>
    </location>
</feature>
<dbReference type="GO" id="GO:0006508">
    <property type="term" value="P:proteolysis"/>
    <property type="evidence" value="ECO:0007669"/>
    <property type="project" value="UniProtKB-KW"/>
</dbReference>
<dbReference type="SUPFAM" id="SSF141986">
    <property type="entry name" value="LD-carboxypeptidase A C-terminal domain-like"/>
    <property type="match status" value="1"/>
</dbReference>
<dbReference type="PANTHER" id="PTHR30237">
    <property type="entry name" value="MURAMOYLTETRAPEPTIDE CARBOXYPEPTIDASE"/>
    <property type="match status" value="1"/>
</dbReference>
<dbReference type="PIRSF" id="PIRSF028757">
    <property type="entry name" value="LD-carboxypeptidase"/>
    <property type="match status" value="1"/>
</dbReference>
<dbReference type="GO" id="GO:0106415">
    <property type="term" value="F:muramoyltetrapeptide carboxypeptidase activity"/>
    <property type="evidence" value="ECO:0007669"/>
    <property type="project" value="UniProtKB-EC"/>
</dbReference>
<feature type="active site" description="Charge relay system" evidence="6">
    <location>
        <position position="291"/>
    </location>
</feature>
<dbReference type="GO" id="GO:0008236">
    <property type="term" value="F:serine-type peptidase activity"/>
    <property type="evidence" value="ECO:0007669"/>
    <property type="project" value="UniProtKB-KW"/>
</dbReference>
<dbReference type="PANTHER" id="PTHR30237:SF2">
    <property type="entry name" value="MUREIN TETRAPEPTIDE CARBOXYPEPTIDASE"/>
    <property type="match status" value="1"/>
</dbReference>
<feature type="domain" description="LD-carboxypeptidase C-terminal" evidence="8">
    <location>
        <begin position="190"/>
        <end position="306"/>
    </location>
</feature>
<dbReference type="Gene3D" id="3.40.50.10740">
    <property type="entry name" value="Class I glutamine amidotransferase-like"/>
    <property type="match status" value="1"/>
</dbReference>
<dbReference type="InterPro" id="IPR040921">
    <property type="entry name" value="Peptidase_S66C"/>
</dbReference>
<evidence type="ECO:0000256" key="5">
    <source>
        <dbReference type="ARBA" id="ARBA00022825"/>
    </source>
</evidence>
<dbReference type="EC" id="3.4.17.13" evidence="9"/>
<keyword evidence="5" id="KW-0720">Serine protease</keyword>
<comment type="caution">
    <text evidence="9">The sequence shown here is derived from an EMBL/GenBank/DDBJ whole genome shotgun (WGS) entry which is preliminary data.</text>
</comment>
<dbReference type="InterPro" id="IPR029062">
    <property type="entry name" value="Class_I_gatase-like"/>
</dbReference>
<dbReference type="EMBL" id="JACHGF010000002">
    <property type="protein sequence ID" value="MBB5283832.1"/>
    <property type="molecule type" value="Genomic_DNA"/>
</dbReference>
<protein>
    <submittedName>
        <fullName evidence="9">Muramoyltetrapeptide carboxypeptidase</fullName>
        <ecNumber evidence="9">3.4.17.13</ecNumber>
    </submittedName>
</protein>
<dbReference type="Pfam" id="PF17676">
    <property type="entry name" value="Peptidase_S66C"/>
    <property type="match status" value="1"/>
</dbReference>
<dbReference type="CDD" id="cd07025">
    <property type="entry name" value="Peptidase_S66"/>
    <property type="match status" value="1"/>
</dbReference>
<dbReference type="Gene3D" id="3.50.30.60">
    <property type="entry name" value="LD-carboxypeptidase A C-terminal domain-like"/>
    <property type="match status" value="1"/>
</dbReference>
<reference evidence="9 10" key="1">
    <citation type="submission" date="2020-08" db="EMBL/GenBank/DDBJ databases">
        <title>Genomic Encyclopedia of Type Strains, Phase IV (KMG-IV): sequencing the most valuable type-strain genomes for metagenomic binning, comparative biology and taxonomic classification.</title>
        <authorList>
            <person name="Goeker M."/>
        </authorList>
    </citation>
    <scope>NUCLEOTIDE SEQUENCE [LARGE SCALE GENOMIC DNA]</scope>
    <source>
        <strain evidence="9 10">DSM 105074</strain>
    </source>
</reference>
<dbReference type="AlphaFoldDB" id="A0A840TQM0"/>
<dbReference type="Proteomes" id="UP000557307">
    <property type="component" value="Unassembled WGS sequence"/>
</dbReference>
<comment type="similarity">
    <text evidence="1">Belongs to the peptidase S66 family.</text>
</comment>
<dbReference type="Pfam" id="PF02016">
    <property type="entry name" value="Peptidase_S66"/>
    <property type="match status" value="1"/>
</dbReference>
<name>A0A840TQM0_9BACT</name>
<dbReference type="InterPro" id="IPR040449">
    <property type="entry name" value="Peptidase_S66_N"/>
</dbReference>
<dbReference type="InterPro" id="IPR003507">
    <property type="entry name" value="S66_fam"/>
</dbReference>
<proteinExistence type="inferred from homology"/>
<accession>A0A840TQM0</accession>
<gene>
    <name evidence="9" type="ORF">HNQ92_001958</name>
</gene>
<evidence type="ECO:0000256" key="4">
    <source>
        <dbReference type="ARBA" id="ARBA00022801"/>
    </source>
</evidence>
<dbReference type="InterPro" id="IPR027478">
    <property type="entry name" value="LdcA_N"/>
</dbReference>
<evidence type="ECO:0000256" key="6">
    <source>
        <dbReference type="PIRSR" id="PIRSR028757-1"/>
    </source>
</evidence>
<evidence type="ECO:0000313" key="10">
    <source>
        <dbReference type="Proteomes" id="UP000557307"/>
    </source>
</evidence>
<keyword evidence="10" id="KW-1185">Reference proteome</keyword>